<protein>
    <submittedName>
        <fullName evidence="3">Uncharacterized protein</fullName>
    </submittedName>
</protein>
<accession>A0AAD7U0Z5</accession>
<comment type="caution">
    <text evidence="3">The sequence shown here is derived from an EMBL/GenBank/DDBJ whole genome shotgun (WGS) entry which is preliminary data.</text>
</comment>
<feature type="compositionally biased region" description="Polar residues" evidence="1">
    <location>
        <begin position="343"/>
        <end position="352"/>
    </location>
</feature>
<keyword evidence="2" id="KW-0472">Membrane</keyword>
<dbReference type="AlphaFoldDB" id="A0AAD7U0Z5"/>
<proteinExistence type="predicted"/>
<feature type="compositionally biased region" description="Basic and acidic residues" evidence="1">
    <location>
        <begin position="328"/>
        <end position="339"/>
    </location>
</feature>
<dbReference type="Proteomes" id="UP001215151">
    <property type="component" value="Unassembled WGS sequence"/>
</dbReference>
<keyword evidence="2" id="KW-0812">Transmembrane</keyword>
<name>A0AAD7U0Z5_9APHY</name>
<dbReference type="EMBL" id="JAPEVG010000035">
    <property type="protein sequence ID" value="KAJ8494503.1"/>
    <property type="molecule type" value="Genomic_DNA"/>
</dbReference>
<feature type="region of interest" description="Disordered" evidence="1">
    <location>
        <begin position="268"/>
        <end position="365"/>
    </location>
</feature>
<keyword evidence="4" id="KW-1185">Reference proteome</keyword>
<reference evidence="3" key="1">
    <citation type="submission" date="2022-11" db="EMBL/GenBank/DDBJ databases">
        <title>Genome Sequence of Cubamyces cubensis.</title>
        <authorList>
            <person name="Buettner E."/>
        </authorList>
    </citation>
    <scope>NUCLEOTIDE SEQUENCE</scope>
    <source>
        <strain evidence="3">MPL-01</strain>
    </source>
</reference>
<organism evidence="3 4">
    <name type="scientific">Trametes cubensis</name>
    <dbReference type="NCBI Taxonomy" id="1111947"/>
    <lineage>
        <taxon>Eukaryota</taxon>
        <taxon>Fungi</taxon>
        <taxon>Dikarya</taxon>
        <taxon>Basidiomycota</taxon>
        <taxon>Agaricomycotina</taxon>
        <taxon>Agaricomycetes</taxon>
        <taxon>Polyporales</taxon>
        <taxon>Polyporaceae</taxon>
        <taxon>Trametes</taxon>
    </lineage>
</organism>
<evidence type="ECO:0000313" key="3">
    <source>
        <dbReference type="EMBL" id="KAJ8494503.1"/>
    </source>
</evidence>
<gene>
    <name evidence="3" type="ORF">ONZ51_g2267</name>
</gene>
<sequence length="365" mass="38093">MLPFVRNLQPVSGDDLGFTMPYLELMTMGKSPLASLAQEIFTDDGAVDTPSQSYPGLIGGQFTWLPTFAAGTRVTFQLHDSEGFGLGGDASLTNIIQSGPDNCLGADTSSANWSKTTTRSSIGSTTTSSTGLLTTASTSTVALANTSVAATAGYSTTGTTGSTRSSNSVQSSSGSAPPRSAFTSSPSSATLIPTMDSAVIRRGVSVGWIVGAPLGGAMLILVGVLLLWRRMVLKRSRRVDHQSHCGGPGLPDTIPEPFVASRVEKSLGIEDPTPANTPPASAFPLSPVDYSSDLPPTPGSSCNGPGTDHTIVSRRSEDVRFVPRRTRREIDGGSVHMDDESALGSTDSTLTLPPSYEDVPPRRRL</sequence>
<keyword evidence="2" id="KW-1133">Transmembrane helix</keyword>
<evidence type="ECO:0000256" key="1">
    <source>
        <dbReference type="SAM" id="MobiDB-lite"/>
    </source>
</evidence>
<feature type="compositionally biased region" description="Low complexity" evidence="1">
    <location>
        <begin position="154"/>
        <end position="181"/>
    </location>
</feature>
<evidence type="ECO:0000256" key="2">
    <source>
        <dbReference type="SAM" id="Phobius"/>
    </source>
</evidence>
<evidence type="ECO:0000313" key="4">
    <source>
        <dbReference type="Proteomes" id="UP001215151"/>
    </source>
</evidence>
<feature type="region of interest" description="Disordered" evidence="1">
    <location>
        <begin position="154"/>
        <end position="188"/>
    </location>
</feature>
<feature type="transmembrane region" description="Helical" evidence="2">
    <location>
        <begin position="206"/>
        <end position="228"/>
    </location>
</feature>